<dbReference type="InterPro" id="IPR003661">
    <property type="entry name" value="HisK_dim/P_dom"/>
</dbReference>
<reference evidence="10 11" key="1">
    <citation type="submission" date="2019-09" db="EMBL/GenBank/DDBJ databases">
        <title>Genome sequence of Roseospira marina, one of the more divergent members of the non-sulfur purple photosynthetic bacterial family, the Rhodospirillaceae.</title>
        <authorList>
            <person name="Meyer T."/>
            <person name="Kyndt J."/>
        </authorList>
    </citation>
    <scope>NUCLEOTIDE SEQUENCE [LARGE SCALE GENOMIC DNA]</scope>
    <source>
        <strain evidence="10 11">DSM 15113</strain>
    </source>
</reference>
<feature type="region of interest" description="Disordered" evidence="6">
    <location>
        <begin position="1"/>
        <end position="24"/>
    </location>
</feature>
<dbReference type="EMBL" id="VWPJ01000006">
    <property type="protein sequence ID" value="KAA5605977.1"/>
    <property type="molecule type" value="Genomic_DNA"/>
</dbReference>
<keyword evidence="4" id="KW-0808">Transferase</keyword>
<keyword evidence="11" id="KW-1185">Reference proteome</keyword>
<comment type="catalytic activity">
    <reaction evidence="1">
        <text>ATP + protein L-histidine = ADP + protein N-phospho-L-histidine.</text>
        <dbReference type="EC" id="2.7.13.3"/>
    </reaction>
</comment>
<evidence type="ECO:0000256" key="6">
    <source>
        <dbReference type="SAM" id="MobiDB-lite"/>
    </source>
</evidence>
<dbReference type="EC" id="2.7.13.3" evidence="2"/>
<evidence type="ECO:0000256" key="4">
    <source>
        <dbReference type="ARBA" id="ARBA00022679"/>
    </source>
</evidence>
<evidence type="ECO:0000256" key="2">
    <source>
        <dbReference type="ARBA" id="ARBA00012438"/>
    </source>
</evidence>
<accession>A0A5M6IDE9</accession>
<dbReference type="SUPFAM" id="SSF47384">
    <property type="entry name" value="Homodimeric domain of signal transducing histidine kinase"/>
    <property type="match status" value="1"/>
</dbReference>
<dbReference type="InterPro" id="IPR005467">
    <property type="entry name" value="His_kinase_dom"/>
</dbReference>
<dbReference type="SMART" id="SM00086">
    <property type="entry name" value="PAC"/>
    <property type="match status" value="2"/>
</dbReference>
<feature type="domain" description="PAC" evidence="9">
    <location>
        <begin position="479"/>
        <end position="532"/>
    </location>
</feature>
<dbReference type="GO" id="GO:0005886">
    <property type="term" value="C:plasma membrane"/>
    <property type="evidence" value="ECO:0007669"/>
    <property type="project" value="TreeGrafter"/>
</dbReference>
<dbReference type="InterPro" id="IPR036890">
    <property type="entry name" value="HATPase_C_sf"/>
</dbReference>
<evidence type="ECO:0000259" key="8">
    <source>
        <dbReference type="PROSITE" id="PS50112"/>
    </source>
</evidence>
<dbReference type="PROSITE" id="PS50109">
    <property type="entry name" value="HIS_KIN"/>
    <property type="match status" value="1"/>
</dbReference>
<dbReference type="PROSITE" id="PS50112">
    <property type="entry name" value="PAS"/>
    <property type="match status" value="1"/>
</dbReference>
<dbReference type="NCBIfam" id="TIGR00229">
    <property type="entry name" value="sensory_box"/>
    <property type="match status" value="1"/>
</dbReference>
<organism evidence="10 11">
    <name type="scientific">Roseospira marina</name>
    <dbReference type="NCBI Taxonomy" id="140057"/>
    <lineage>
        <taxon>Bacteria</taxon>
        <taxon>Pseudomonadati</taxon>
        <taxon>Pseudomonadota</taxon>
        <taxon>Alphaproteobacteria</taxon>
        <taxon>Rhodospirillales</taxon>
        <taxon>Rhodospirillaceae</taxon>
        <taxon>Roseospira</taxon>
    </lineage>
</organism>
<dbReference type="Proteomes" id="UP000324065">
    <property type="component" value="Unassembled WGS sequence"/>
</dbReference>
<feature type="domain" description="PAS" evidence="8">
    <location>
        <begin position="404"/>
        <end position="476"/>
    </location>
</feature>
<comment type="caution">
    <text evidence="10">The sequence shown here is derived from an EMBL/GenBank/DDBJ whole genome shotgun (WGS) entry which is preliminary data.</text>
</comment>
<evidence type="ECO:0000256" key="5">
    <source>
        <dbReference type="ARBA" id="ARBA00022777"/>
    </source>
</evidence>
<gene>
    <name evidence="10" type="ORF">F1188_08115</name>
</gene>
<dbReference type="FunFam" id="3.30.565.10:FF:000006">
    <property type="entry name" value="Sensor histidine kinase WalK"/>
    <property type="match status" value="1"/>
</dbReference>
<dbReference type="InterPro" id="IPR035965">
    <property type="entry name" value="PAS-like_dom_sf"/>
</dbReference>
<feature type="domain" description="Histidine kinase" evidence="7">
    <location>
        <begin position="550"/>
        <end position="771"/>
    </location>
</feature>
<dbReference type="GO" id="GO:0009927">
    <property type="term" value="F:histidine phosphotransfer kinase activity"/>
    <property type="evidence" value="ECO:0007669"/>
    <property type="project" value="TreeGrafter"/>
</dbReference>
<dbReference type="InterPro" id="IPR003594">
    <property type="entry name" value="HATPase_dom"/>
</dbReference>
<sequence>MDADNGCGREGASPAVDAPTGSAAVSRDSRVLDHMFGQTVFGLAVLDRALTFVRINPVWARVTGRPASEVIGRTPPDVGVEPEVTAVLRRVLVSGEPAVLPARSCVSPGLGGDGAPVWDVTIDPVRGDDGSVETLIVSLHDATHRVRAARTLGDAERAKDLILSSLSDAVLSFGAPDMRIAWANRAMAEMANRPVDMLPGLRCHEVLFGLSSSCPVCPVRTAFETGRPAEVETLKPDGRMWALRAFPMRRGDGTLAGVVEVARDITAQTETKRALARTVADLERAQRLARVGNWSLDPGTGVPVCSDELYRIQGLPPTDPVPPEFLAHLAEPDRARLQSALTAAITHGTPFDLTLGLSHAAGPPQWLHVIGEPDPRVGPAGHVVHGTIQDITGLKQAQDALRASEETLRLVIEVADDGIWDFCVATGAVTWNARFFRMLGHEPGAFETTVESWMARIHPADRARVRRAAKETLATQVVFEAEYRLRRADGSWLWIWDRARPVAWDGDGRITRIVGAATDIDARKRHELAEVEARIAAERTNEAKSRFLAAMSHELRTPLNAVLGFSEIIKDEILGPIGHETYRRYAADIHASGRHLIDLINSLMDLAKIEAGRRELALAALDVADVIAAAVQMVCQPAARGGLTLVWSVASDTPALVADGLAVRQVLFNLLANALKYTPKGGRITVSARPASDGGVAIAVADTGIGIAAADQKRLFEPFTRAVDVERRAIEGTGLGLALVKSLMEMHAGHVSLESTPGVGSVFTVWFPPQGEGGIPGPSGP</sequence>
<dbReference type="PANTHER" id="PTHR43047:SF63">
    <property type="entry name" value="HISTIDINE KINASE"/>
    <property type="match status" value="1"/>
</dbReference>
<dbReference type="SUPFAM" id="SSF55785">
    <property type="entry name" value="PYP-like sensor domain (PAS domain)"/>
    <property type="match status" value="4"/>
</dbReference>
<proteinExistence type="predicted"/>
<dbReference type="Pfam" id="PF08447">
    <property type="entry name" value="PAS_3"/>
    <property type="match status" value="1"/>
</dbReference>
<keyword evidence="3" id="KW-0597">Phosphoprotein</keyword>
<dbReference type="Gene3D" id="3.30.450.20">
    <property type="entry name" value="PAS domain"/>
    <property type="match status" value="4"/>
</dbReference>
<dbReference type="Gene3D" id="1.10.287.130">
    <property type="match status" value="1"/>
</dbReference>
<dbReference type="SUPFAM" id="SSF55874">
    <property type="entry name" value="ATPase domain of HSP90 chaperone/DNA topoisomerase II/histidine kinase"/>
    <property type="match status" value="1"/>
</dbReference>
<dbReference type="SMART" id="SM00387">
    <property type="entry name" value="HATPase_c"/>
    <property type="match status" value="1"/>
</dbReference>
<evidence type="ECO:0000313" key="10">
    <source>
        <dbReference type="EMBL" id="KAA5605977.1"/>
    </source>
</evidence>
<dbReference type="AlphaFoldDB" id="A0A5M6IDE9"/>
<dbReference type="Gene3D" id="3.30.565.10">
    <property type="entry name" value="Histidine kinase-like ATPase, C-terminal domain"/>
    <property type="match status" value="1"/>
</dbReference>
<dbReference type="OrthoDB" id="8477705at2"/>
<dbReference type="InterPro" id="IPR036097">
    <property type="entry name" value="HisK_dim/P_sf"/>
</dbReference>
<dbReference type="InterPro" id="IPR000014">
    <property type="entry name" value="PAS"/>
</dbReference>
<dbReference type="SMART" id="SM00091">
    <property type="entry name" value="PAS"/>
    <property type="match status" value="4"/>
</dbReference>
<evidence type="ECO:0000256" key="1">
    <source>
        <dbReference type="ARBA" id="ARBA00000085"/>
    </source>
</evidence>
<evidence type="ECO:0000259" key="9">
    <source>
        <dbReference type="PROSITE" id="PS50113"/>
    </source>
</evidence>
<dbReference type="InterPro" id="IPR001610">
    <property type="entry name" value="PAC"/>
</dbReference>
<dbReference type="RefSeq" id="WP_150061908.1">
    <property type="nucleotide sequence ID" value="NZ_JACHII010000002.1"/>
</dbReference>
<dbReference type="Pfam" id="PF00512">
    <property type="entry name" value="HisKA"/>
    <property type="match status" value="1"/>
</dbReference>
<protein>
    <recommendedName>
        <fullName evidence="2">histidine kinase</fullName>
        <ecNumber evidence="2">2.7.13.3</ecNumber>
    </recommendedName>
</protein>
<evidence type="ECO:0000256" key="3">
    <source>
        <dbReference type="ARBA" id="ARBA00022553"/>
    </source>
</evidence>
<dbReference type="PROSITE" id="PS50113">
    <property type="entry name" value="PAC"/>
    <property type="match status" value="2"/>
</dbReference>
<dbReference type="InterPro" id="IPR004358">
    <property type="entry name" value="Sig_transdc_His_kin-like_C"/>
</dbReference>
<dbReference type="CDD" id="cd16922">
    <property type="entry name" value="HATPase_EvgS-ArcB-TorS-like"/>
    <property type="match status" value="1"/>
</dbReference>
<dbReference type="CDD" id="cd00082">
    <property type="entry name" value="HisKA"/>
    <property type="match status" value="1"/>
</dbReference>
<name>A0A5M6IDE9_9PROT</name>
<dbReference type="InterPro" id="IPR000700">
    <property type="entry name" value="PAS-assoc_C"/>
</dbReference>
<evidence type="ECO:0000259" key="7">
    <source>
        <dbReference type="PROSITE" id="PS50109"/>
    </source>
</evidence>
<dbReference type="Pfam" id="PF08448">
    <property type="entry name" value="PAS_4"/>
    <property type="match status" value="2"/>
</dbReference>
<dbReference type="PANTHER" id="PTHR43047">
    <property type="entry name" value="TWO-COMPONENT HISTIDINE PROTEIN KINASE"/>
    <property type="match status" value="1"/>
</dbReference>
<evidence type="ECO:0000313" key="11">
    <source>
        <dbReference type="Proteomes" id="UP000324065"/>
    </source>
</evidence>
<dbReference type="InterPro" id="IPR013656">
    <property type="entry name" value="PAS_4"/>
</dbReference>
<dbReference type="PRINTS" id="PR00344">
    <property type="entry name" value="BCTRLSENSOR"/>
</dbReference>
<dbReference type="InterPro" id="IPR013655">
    <property type="entry name" value="PAS_fold_3"/>
</dbReference>
<dbReference type="SMART" id="SM00388">
    <property type="entry name" value="HisKA"/>
    <property type="match status" value="1"/>
</dbReference>
<feature type="domain" description="PAC" evidence="9">
    <location>
        <begin position="227"/>
        <end position="277"/>
    </location>
</feature>
<keyword evidence="5" id="KW-0418">Kinase</keyword>
<dbReference type="Pfam" id="PF02518">
    <property type="entry name" value="HATPase_c"/>
    <property type="match status" value="1"/>
</dbReference>
<dbReference type="GO" id="GO:0000155">
    <property type="term" value="F:phosphorelay sensor kinase activity"/>
    <property type="evidence" value="ECO:0007669"/>
    <property type="project" value="InterPro"/>
</dbReference>
<dbReference type="CDD" id="cd00130">
    <property type="entry name" value="PAS"/>
    <property type="match status" value="3"/>
</dbReference>